<protein>
    <submittedName>
        <fullName evidence="1">Myb/SANT-like domain containing protein</fullName>
    </submittedName>
</protein>
<organism evidence="1 2">
    <name type="scientific">Parasponia andersonii</name>
    <name type="common">Sponia andersonii</name>
    <dbReference type="NCBI Taxonomy" id="3476"/>
    <lineage>
        <taxon>Eukaryota</taxon>
        <taxon>Viridiplantae</taxon>
        <taxon>Streptophyta</taxon>
        <taxon>Embryophyta</taxon>
        <taxon>Tracheophyta</taxon>
        <taxon>Spermatophyta</taxon>
        <taxon>Magnoliopsida</taxon>
        <taxon>eudicotyledons</taxon>
        <taxon>Gunneridae</taxon>
        <taxon>Pentapetalae</taxon>
        <taxon>rosids</taxon>
        <taxon>fabids</taxon>
        <taxon>Rosales</taxon>
        <taxon>Cannabaceae</taxon>
        <taxon>Parasponia</taxon>
    </lineage>
</organism>
<accession>A0A2P5BFG9</accession>
<name>A0A2P5BFG9_PARAD</name>
<evidence type="ECO:0000313" key="1">
    <source>
        <dbReference type="EMBL" id="PON47528.1"/>
    </source>
</evidence>
<reference evidence="2" key="1">
    <citation type="submission" date="2016-06" db="EMBL/GenBank/DDBJ databases">
        <title>Parallel loss of symbiosis genes in relatives of nitrogen-fixing non-legume Parasponia.</title>
        <authorList>
            <person name="Van Velzen R."/>
            <person name="Holmer R."/>
            <person name="Bu F."/>
            <person name="Rutten L."/>
            <person name="Van Zeijl A."/>
            <person name="Liu W."/>
            <person name="Santuari L."/>
            <person name="Cao Q."/>
            <person name="Sharma T."/>
            <person name="Shen D."/>
            <person name="Roswanjaya Y."/>
            <person name="Wardhani T."/>
            <person name="Kalhor M.S."/>
            <person name="Jansen J."/>
            <person name="Van den Hoogen J."/>
            <person name="Gungor B."/>
            <person name="Hartog M."/>
            <person name="Hontelez J."/>
            <person name="Verver J."/>
            <person name="Yang W.-C."/>
            <person name="Schijlen E."/>
            <person name="Repin R."/>
            <person name="Schilthuizen M."/>
            <person name="Schranz E."/>
            <person name="Heidstra R."/>
            <person name="Miyata K."/>
            <person name="Fedorova E."/>
            <person name="Kohlen W."/>
            <person name="Bisseling T."/>
            <person name="Smit S."/>
            <person name="Geurts R."/>
        </authorList>
    </citation>
    <scope>NUCLEOTIDE SEQUENCE [LARGE SCALE GENOMIC DNA]</scope>
    <source>
        <strain evidence="2">cv. WU1-14</strain>
    </source>
</reference>
<dbReference type="AlphaFoldDB" id="A0A2P5BFG9"/>
<dbReference type="PANTHER" id="PTHR46250:SF15">
    <property type="entry name" value="OS01G0523800 PROTEIN"/>
    <property type="match status" value="1"/>
</dbReference>
<feature type="non-terminal residue" evidence="1">
    <location>
        <position position="140"/>
    </location>
</feature>
<dbReference type="PANTHER" id="PTHR46250">
    <property type="entry name" value="MYB/SANT-LIKE DNA-BINDING DOMAIN PROTEIN-RELATED"/>
    <property type="match status" value="1"/>
</dbReference>
<proteinExistence type="predicted"/>
<gene>
    <name evidence="1" type="ORF">PanWU01x14_243830</name>
</gene>
<dbReference type="OrthoDB" id="1748457at2759"/>
<sequence>MANTHIDSKMKVLRKQYNIVYDMLSKSGFGWNDMKKCVEVDSAEIVQIDNELKLQLIWLKTSIEIMPLMIWEMKKSLSTKYQMMEKSNEQVEKIVEVIVESARKKEHDQHNFMWKELARLEILVDVIIDALDIIVAKPWT</sequence>
<keyword evidence="2" id="KW-1185">Reference proteome</keyword>
<dbReference type="Proteomes" id="UP000237105">
    <property type="component" value="Unassembled WGS sequence"/>
</dbReference>
<evidence type="ECO:0000313" key="2">
    <source>
        <dbReference type="Proteomes" id="UP000237105"/>
    </source>
</evidence>
<comment type="caution">
    <text evidence="1">The sequence shown here is derived from an EMBL/GenBank/DDBJ whole genome shotgun (WGS) entry which is preliminary data.</text>
</comment>
<dbReference type="EMBL" id="JXTB01000293">
    <property type="protein sequence ID" value="PON47528.1"/>
    <property type="molecule type" value="Genomic_DNA"/>
</dbReference>